<proteinExistence type="predicted"/>
<dbReference type="EMBL" id="CP031390">
    <property type="protein sequence ID" value="QPH17284.1"/>
    <property type="molecule type" value="Genomic_DNA"/>
</dbReference>
<dbReference type="AlphaFoldDB" id="A0A7U3SN46"/>
<reference evidence="1 2" key="1">
    <citation type="journal article" date="2018" name="PLoS Genet.">
        <title>Repeat elements organise 3D genome structure and mediate transcription in the filamentous fungus Epichloe festucae.</title>
        <authorList>
            <person name="Winter D.J."/>
            <person name="Ganley A.R.D."/>
            <person name="Young C.A."/>
            <person name="Liachko I."/>
            <person name="Schardl C.L."/>
            <person name="Dupont P.Y."/>
            <person name="Berry D."/>
            <person name="Ram A."/>
            <person name="Scott B."/>
            <person name="Cox M.P."/>
        </authorList>
    </citation>
    <scope>NUCLEOTIDE SEQUENCE [LARGE SCALE GENOMIC DNA]</scope>
    <source>
        <strain evidence="1 2">Fl1</strain>
    </source>
</reference>
<evidence type="ECO:0000313" key="2">
    <source>
        <dbReference type="Proteomes" id="UP000594364"/>
    </source>
</evidence>
<dbReference type="Proteomes" id="UP000594364">
    <property type="component" value="Chromosome 6"/>
</dbReference>
<evidence type="ECO:0000313" key="1">
    <source>
        <dbReference type="EMBL" id="QPH17284.1"/>
    </source>
</evidence>
<sequence length="101" mass="10927">MTVQASLLQPTMLSTSQGTFVAASQVGGDGSLPSQDAHEAMLGGDANMPLQPQSEATISHRASKSATWWPRKRERDTDTKLLAAKAEAIEKYIPRASRTTW</sequence>
<gene>
    <name evidence="1" type="ORF">C2857_002108</name>
</gene>
<accession>A0A7U3SN46</accession>
<protein>
    <submittedName>
        <fullName evidence="1">Uncharacterized protein</fullName>
    </submittedName>
</protein>
<keyword evidence="2" id="KW-1185">Reference proteome</keyword>
<name>A0A7U3SN46_EPIFF</name>
<organism evidence="1 2">
    <name type="scientific">Epichloe festucae (strain Fl1)</name>
    <dbReference type="NCBI Taxonomy" id="877507"/>
    <lineage>
        <taxon>Eukaryota</taxon>
        <taxon>Fungi</taxon>
        <taxon>Dikarya</taxon>
        <taxon>Ascomycota</taxon>
        <taxon>Pezizomycotina</taxon>
        <taxon>Sordariomycetes</taxon>
        <taxon>Hypocreomycetidae</taxon>
        <taxon>Hypocreales</taxon>
        <taxon>Clavicipitaceae</taxon>
        <taxon>Epichloe</taxon>
    </lineage>
</organism>